<comment type="caution">
    <text evidence="5">The sequence shown here is derived from an EMBL/GenBank/DDBJ whole genome shotgun (WGS) entry which is preliminary data.</text>
</comment>
<dbReference type="InterPro" id="IPR016120">
    <property type="entry name" value="Sig_transdc_His_kin_SpoOB"/>
</dbReference>
<dbReference type="GO" id="GO:0000155">
    <property type="term" value="F:phosphorelay sensor kinase activity"/>
    <property type="evidence" value="ECO:0007669"/>
    <property type="project" value="InterPro"/>
</dbReference>
<evidence type="ECO:0000313" key="5">
    <source>
        <dbReference type="EMBL" id="OUM87194.1"/>
    </source>
</evidence>
<dbReference type="Gene3D" id="1.10.287.130">
    <property type="match status" value="1"/>
</dbReference>
<evidence type="ECO:0000313" key="6">
    <source>
        <dbReference type="Proteomes" id="UP000196475"/>
    </source>
</evidence>
<name>A0A1Y3PJD2_9BACI</name>
<dbReference type="Proteomes" id="UP000196475">
    <property type="component" value="Unassembled WGS sequence"/>
</dbReference>
<dbReference type="InterPro" id="IPR039506">
    <property type="entry name" value="SPOB_a"/>
</dbReference>
<dbReference type="AlphaFoldDB" id="A0A1Y3PJD2"/>
<keyword evidence="3" id="KW-0418">Kinase</keyword>
<organism evidence="5 6">
    <name type="scientific">Bacillus thermozeamaize</name>
    <dbReference type="NCBI Taxonomy" id="230954"/>
    <lineage>
        <taxon>Bacteria</taxon>
        <taxon>Bacillati</taxon>
        <taxon>Bacillota</taxon>
        <taxon>Bacilli</taxon>
        <taxon>Bacillales</taxon>
        <taxon>Bacillaceae</taxon>
        <taxon>Bacillus</taxon>
    </lineage>
</organism>
<dbReference type="SUPFAM" id="SSF55890">
    <property type="entry name" value="Sporulation response regulatory protein Spo0B"/>
    <property type="match status" value="1"/>
</dbReference>
<proteinExistence type="predicted"/>
<evidence type="ECO:0000256" key="2">
    <source>
        <dbReference type="ARBA" id="ARBA00022679"/>
    </source>
</evidence>
<sequence>MSAKGERVDECHDDTIYNRWLESIRGLRHDFMNDIQVLASYLVLHKVEEGRRFVEELTQRMQQESLLIQLDYAPLVVYLMTYNYQQDILRLEVELDRSFSLTDLSVRPQVFFRAIQRWLDIYRRHATTSKKETAPSRSLVKESGRPLVANHLMLRMRSLHRDLEVTFDYVGCLEAEPSLREIRDLMADLEQTGFRCTEGLHSCEESVMKMTVPFA</sequence>
<evidence type="ECO:0000259" key="4">
    <source>
        <dbReference type="SMART" id="SM01317"/>
    </source>
</evidence>
<feature type="domain" description="Sporulation initiation phosphotransferase B C-terminal" evidence="4">
    <location>
        <begin position="73"/>
        <end position="208"/>
    </location>
</feature>
<dbReference type="Pfam" id="PF14689">
    <property type="entry name" value="SPOB_a"/>
    <property type="match status" value="1"/>
</dbReference>
<dbReference type="SMART" id="SM01317">
    <property type="entry name" value="SPOB_ab"/>
    <property type="match status" value="1"/>
</dbReference>
<protein>
    <recommendedName>
        <fullName evidence="4">Sporulation initiation phosphotransferase B C-terminal domain-containing protein</fullName>
    </recommendedName>
</protein>
<dbReference type="EMBL" id="LZRT01000079">
    <property type="protein sequence ID" value="OUM87194.1"/>
    <property type="molecule type" value="Genomic_DNA"/>
</dbReference>
<accession>A0A1Y3PJD2</accession>
<evidence type="ECO:0000256" key="3">
    <source>
        <dbReference type="ARBA" id="ARBA00022777"/>
    </source>
</evidence>
<evidence type="ECO:0000256" key="1">
    <source>
        <dbReference type="ARBA" id="ARBA00022553"/>
    </source>
</evidence>
<gene>
    <name evidence="5" type="ORF">BAA01_08975</name>
</gene>
<keyword evidence="2" id="KW-0808">Transferase</keyword>
<reference evidence="6" key="1">
    <citation type="submission" date="2016-06" db="EMBL/GenBank/DDBJ databases">
        <authorList>
            <person name="Nascimento L."/>
            <person name="Pereira R.V."/>
            <person name="Martins L.F."/>
            <person name="Quaggio R.B."/>
            <person name="Silva A.M."/>
            <person name="Setubal J.C."/>
        </authorList>
    </citation>
    <scope>NUCLEOTIDE SEQUENCE [LARGE SCALE GENOMIC DNA]</scope>
</reference>
<dbReference type="InterPro" id="IPR016122">
    <property type="entry name" value="SpoOB_C"/>
</dbReference>
<keyword evidence="1" id="KW-0597">Phosphoprotein</keyword>